<keyword evidence="2" id="KW-1185">Reference proteome</keyword>
<comment type="caution">
    <text evidence="1">The sequence shown here is derived from an EMBL/GenBank/DDBJ whole genome shotgun (WGS) entry which is preliminary data.</text>
</comment>
<protein>
    <submittedName>
        <fullName evidence="1">Uncharacterized protein</fullName>
    </submittedName>
</protein>
<organism evidence="1 2">
    <name type="scientific">Pseudoalteromonas piscicida</name>
    <dbReference type="NCBI Taxonomy" id="43662"/>
    <lineage>
        <taxon>Bacteria</taxon>
        <taxon>Pseudomonadati</taxon>
        <taxon>Pseudomonadota</taxon>
        <taxon>Gammaproteobacteria</taxon>
        <taxon>Alteromonadales</taxon>
        <taxon>Pseudoalteromonadaceae</taxon>
        <taxon>Pseudoalteromonas</taxon>
    </lineage>
</organism>
<gene>
    <name evidence="1" type="ORF">CEX98_21805</name>
</gene>
<dbReference type="OrthoDB" id="6292819at2"/>
<evidence type="ECO:0000313" key="1">
    <source>
        <dbReference type="EMBL" id="PCK29636.1"/>
    </source>
</evidence>
<dbReference type="Proteomes" id="UP000228621">
    <property type="component" value="Unassembled WGS sequence"/>
</dbReference>
<accession>A0A2A5JJN0</accession>
<dbReference type="AlphaFoldDB" id="A0A2A5JJN0"/>
<sequence>MFRTLLLLIAVMLTGCTTTPTVNLSDTLPDSTYTGRGTDAGPMLVAAMGSTGLAVGLAIDQGIAKEFDEQIQHSKAEYLPKIGRLFHRNYATATNVEFKSITFSAVKGNDDLVNAEVKFKIDSKNSNSSFTVRLENMDFDELKATDTFWKALETELWQSN</sequence>
<dbReference type="EMBL" id="NKHF01000109">
    <property type="protein sequence ID" value="PCK29636.1"/>
    <property type="molecule type" value="Genomic_DNA"/>
</dbReference>
<dbReference type="RefSeq" id="WP_099644106.1">
    <property type="nucleotide sequence ID" value="NZ_JAQPZX010000049.1"/>
</dbReference>
<reference evidence="2" key="1">
    <citation type="journal article" date="2019" name="Genome Announc.">
        <title>Draft Genome Sequence of Pseudoalteromonas piscicida Strain 36Y ROTHPW, an Hypersaline Seawater Isolate from the South Coast of Sonora, Mexico.</title>
        <authorList>
            <person name="Sanchez-Diaz R."/>
            <person name="Molina-Garza Z.J."/>
            <person name="Cruz-Suarez L.E."/>
            <person name="Selvin J."/>
            <person name="Kiran G.S."/>
            <person name="Ibarra-Gamez J.C."/>
            <person name="Gomez-Gil B."/>
            <person name="Galaviz-Silva L."/>
        </authorList>
    </citation>
    <scope>NUCLEOTIDE SEQUENCE [LARGE SCALE GENOMIC DNA]</scope>
    <source>
        <strain evidence="2">36Y_RITHPW</strain>
    </source>
</reference>
<evidence type="ECO:0000313" key="2">
    <source>
        <dbReference type="Proteomes" id="UP000228621"/>
    </source>
</evidence>
<name>A0A2A5JJN0_PSEO7</name>
<proteinExistence type="predicted"/>
<dbReference type="PROSITE" id="PS51257">
    <property type="entry name" value="PROKAR_LIPOPROTEIN"/>
    <property type="match status" value="1"/>
</dbReference>